<comment type="subcellular location">
    <subcellularLocation>
        <location evidence="1">Cell membrane</location>
        <topology evidence="1">Multi-pass membrane protein</topology>
    </subcellularLocation>
</comment>
<dbReference type="GO" id="GO:0046872">
    <property type="term" value="F:metal ion binding"/>
    <property type="evidence" value="ECO:0007669"/>
    <property type="project" value="UniProtKB-KW"/>
</dbReference>
<keyword evidence="7 17" id="KW-0547">Nucleotide-binding</keyword>
<evidence type="ECO:0000313" key="20">
    <source>
        <dbReference type="EMBL" id="AZB17387.1"/>
    </source>
</evidence>
<keyword evidence="18" id="KW-0479">Metal-binding</keyword>
<evidence type="ECO:0000256" key="12">
    <source>
        <dbReference type="ARBA" id="ARBA00023136"/>
    </source>
</evidence>
<evidence type="ECO:0000256" key="14">
    <source>
        <dbReference type="ARBA" id="ARBA00023264"/>
    </source>
</evidence>
<feature type="transmembrane region" description="Helical" evidence="19">
    <location>
        <begin position="29"/>
        <end position="46"/>
    </location>
</feature>
<name>A0AAD0YUI6_CHRID</name>
<evidence type="ECO:0000256" key="11">
    <source>
        <dbReference type="ARBA" id="ARBA00023098"/>
    </source>
</evidence>
<feature type="binding site" evidence="18">
    <location>
        <position position="24"/>
    </location>
    <ligand>
        <name>a divalent metal cation</name>
        <dbReference type="ChEBI" id="CHEBI:60240"/>
    </ligand>
</feature>
<keyword evidence="14" id="KW-1208">Phospholipid metabolism</keyword>
<evidence type="ECO:0000256" key="10">
    <source>
        <dbReference type="ARBA" id="ARBA00022989"/>
    </source>
</evidence>
<evidence type="ECO:0000256" key="15">
    <source>
        <dbReference type="PIRSR" id="PIRSR600829-1"/>
    </source>
</evidence>
<evidence type="ECO:0000256" key="5">
    <source>
        <dbReference type="ARBA" id="ARBA00022679"/>
    </source>
</evidence>
<keyword evidence="18" id="KW-0460">Magnesium</keyword>
<dbReference type="Pfam" id="PF01219">
    <property type="entry name" value="DAGK_prokar"/>
    <property type="match status" value="1"/>
</dbReference>
<evidence type="ECO:0000256" key="18">
    <source>
        <dbReference type="PIRSR" id="PIRSR600829-4"/>
    </source>
</evidence>
<proteinExistence type="inferred from homology"/>
<keyword evidence="5" id="KW-0808">Transferase</keyword>
<organism evidence="20 21">
    <name type="scientific">Chryseobacterium indologenes</name>
    <name type="common">Flavobacterium indologenes</name>
    <dbReference type="NCBI Taxonomy" id="253"/>
    <lineage>
        <taxon>Bacteria</taxon>
        <taxon>Pseudomonadati</taxon>
        <taxon>Bacteroidota</taxon>
        <taxon>Flavobacteriia</taxon>
        <taxon>Flavobacteriales</taxon>
        <taxon>Weeksellaceae</taxon>
        <taxon>Chryseobacterium group</taxon>
        <taxon>Chryseobacterium</taxon>
    </lineage>
</organism>
<keyword evidence="6 19" id="KW-0812">Transmembrane</keyword>
<evidence type="ECO:0000256" key="7">
    <source>
        <dbReference type="ARBA" id="ARBA00022741"/>
    </source>
</evidence>
<keyword evidence="8 20" id="KW-0418">Kinase</keyword>
<dbReference type="EMBL" id="CP033930">
    <property type="protein sequence ID" value="AZB17387.1"/>
    <property type="molecule type" value="Genomic_DNA"/>
</dbReference>
<dbReference type="GO" id="GO:0008654">
    <property type="term" value="P:phospholipid biosynthetic process"/>
    <property type="evidence" value="ECO:0007669"/>
    <property type="project" value="UniProtKB-KW"/>
</dbReference>
<evidence type="ECO:0000256" key="2">
    <source>
        <dbReference type="ARBA" id="ARBA00005967"/>
    </source>
</evidence>
<evidence type="ECO:0000313" key="21">
    <source>
        <dbReference type="Proteomes" id="UP000269015"/>
    </source>
</evidence>
<dbReference type="GO" id="GO:0005886">
    <property type="term" value="C:plasma membrane"/>
    <property type="evidence" value="ECO:0007669"/>
    <property type="project" value="UniProtKB-SubCell"/>
</dbReference>
<dbReference type="RefSeq" id="WP_027373447.1">
    <property type="nucleotide sequence ID" value="NZ_CP022058.2"/>
</dbReference>
<evidence type="ECO:0000256" key="16">
    <source>
        <dbReference type="PIRSR" id="PIRSR600829-2"/>
    </source>
</evidence>
<keyword evidence="10 19" id="KW-1133">Transmembrane helix</keyword>
<keyword evidence="4" id="KW-0444">Lipid biosynthesis</keyword>
<feature type="transmembrane region" description="Helical" evidence="19">
    <location>
        <begin position="92"/>
        <end position="113"/>
    </location>
</feature>
<comment type="cofactor">
    <cofactor evidence="18">
        <name>Mg(2+)</name>
        <dbReference type="ChEBI" id="CHEBI:18420"/>
    </cofactor>
    <text evidence="18">Mn(2+), Zn(2+), Cd(2+) and Co(2+) support activity to lesser extents.</text>
</comment>
<dbReference type="PANTHER" id="PTHR34299:SF1">
    <property type="entry name" value="DIACYLGLYCEROL KINASE"/>
    <property type="match status" value="1"/>
</dbReference>
<dbReference type="GO" id="GO:0016301">
    <property type="term" value="F:kinase activity"/>
    <property type="evidence" value="ECO:0007669"/>
    <property type="project" value="UniProtKB-KW"/>
</dbReference>
<evidence type="ECO:0000256" key="1">
    <source>
        <dbReference type="ARBA" id="ARBA00004651"/>
    </source>
</evidence>
<keyword evidence="3" id="KW-1003">Cell membrane</keyword>
<dbReference type="InterPro" id="IPR000829">
    <property type="entry name" value="DAGK"/>
</dbReference>
<comment type="similarity">
    <text evidence="2">Belongs to the bacterial diacylglycerol kinase family.</text>
</comment>
<feature type="active site" description="Proton acceptor" evidence="15">
    <location>
        <position position="65"/>
    </location>
</feature>
<dbReference type="PANTHER" id="PTHR34299">
    <property type="entry name" value="DIACYLGLYCEROL KINASE"/>
    <property type="match status" value="1"/>
</dbReference>
<evidence type="ECO:0000256" key="8">
    <source>
        <dbReference type="ARBA" id="ARBA00022777"/>
    </source>
</evidence>
<evidence type="ECO:0000256" key="6">
    <source>
        <dbReference type="ARBA" id="ARBA00022692"/>
    </source>
</evidence>
<dbReference type="Proteomes" id="UP000269015">
    <property type="component" value="Chromosome"/>
</dbReference>
<dbReference type="InterPro" id="IPR033717">
    <property type="entry name" value="UDPK"/>
</dbReference>
<keyword evidence="12 19" id="KW-0472">Membrane</keyword>
<dbReference type="Gene3D" id="1.10.287.3610">
    <property type="match status" value="1"/>
</dbReference>
<accession>A0AAD0YUI6</accession>
<dbReference type="GO" id="GO:0005524">
    <property type="term" value="F:ATP binding"/>
    <property type="evidence" value="ECO:0007669"/>
    <property type="project" value="UniProtKB-KW"/>
</dbReference>
<dbReference type="AlphaFoldDB" id="A0AAD0YUI6"/>
<evidence type="ECO:0000256" key="4">
    <source>
        <dbReference type="ARBA" id="ARBA00022516"/>
    </source>
</evidence>
<feature type="binding site" evidence="16">
    <location>
        <position position="65"/>
    </location>
    <ligand>
        <name>substrate</name>
    </ligand>
</feature>
<feature type="binding site" evidence="17">
    <location>
        <begin position="90"/>
        <end position="91"/>
    </location>
    <ligand>
        <name>ATP</name>
        <dbReference type="ChEBI" id="CHEBI:30616"/>
    </ligand>
</feature>
<reference evidence="20 21" key="1">
    <citation type="submission" date="2018-11" db="EMBL/GenBank/DDBJ databases">
        <title>Proposal to divide the Flavobacteriaceae and reorganize its genera based on Amino Acid Identity values calculated from whole genome sequences.</title>
        <authorList>
            <person name="Nicholson A.C."/>
            <person name="Gulvik C.A."/>
            <person name="Whitney A.M."/>
            <person name="Humrighouse B.W."/>
            <person name="Bell M."/>
            <person name="Holmes B."/>
            <person name="Steigerwalt A.G."/>
            <person name="Villarma A."/>
            <person name="Sheth M."/>
            <person name="Batra D."/>
            <person name="Pryor J."/>
            <person name="Bernardet J.-F."/>
            <person name="Hugo C."/>
            <person name="Kampfer P."/>
            <person name="Newman J."/>
            <person name="McQuiston J.R."/>
        </authorList>
    </citation>
    <scope>NUCLEOTIDE SEQUENCE [LARGE SCALE GENOMIC DNA]</scope>
    <source>
        <strain evidence="20 21">H5559</strain>
    </source>
</reference>
<dbReference type="CDD" id="cd14265">
    <property type="entry name" value="UDPK_IM_like"/>
    <property type="match status" value="1"/>
</dbReference>
<dbReference type="KEGG" id="cio:CEQ15_09910"/>
<evidence type="ECO:0000256" key="9">
    <source>
        <dbReference type="ARBA" id="ARBA00022840"/>
    </source>
</evidence>
<sequence length="118" mass="13448">MQKPPLHKSFLNAFRGVFFMLKTERNFQIELLAFLVNLFLIFYLQLSGIDAALILFVSFAVLSAEIFNTSIEKICDFIQPDFDKRIGFIKDIAAAGVVLMATASIIVGILVYWKYIFN</sequence>
<evidence type="ECO:0000256" key="19">
    <source>
        <dbReference type="SAM" id="Phobius"/>
    </source>
</evidence>
<feature type="binding site" evidence="18">
    <location>
        <position position="72"/>
    </location>
    <ligand>
        <name>a divalent metal cation</name>
        <dbReference type="ChEBI" id="CHEBI:60240"/>
    </ligand>
</feature>
<protein>
    <submittedName>
        <fullName evidence="20">Diacylglycerol kinase family protein</fullName>
    </submittedName>
</protein>
<evidence type="ECO:0000256" key="13">
    <source>
        <dbReference type="ARBA" id="ARBA00023209"/>
    </source>
</evidence>
<evidence type="ECO:0000256" key="3">
    <source>
        <dbReference type="ARBA" id="ARBA00022475"/>
    </source>
</evidence>
<gene>
    <name evidence="20" type="ORF">EG352_06205</name>
</gene>
<feature type="binding site" evidence="17">
    <location>
        <position position="72"/>
    </location>
    <ligand>
        <name>ATP</name>
        <dbReference type="ChEBI" id="CHEBI:30616"/>
    </ligand>
</feature>
<keyword evidence="11" id="KW-0443">Lipid metabolism</keyword>
<evidence type="ECO:0000256" key="17">
    <source>
        <dbReference type="PIRSR" id="PIRSR600829-3"/>
    </source>
</evidence>
<keyword evidence="9 17" id="KW-0067">ATP-binding</keyword>
<feature type="binding site" evidence="17">
    <location>
        <position position="24"/>
    </location>
    <ligand>
        <name>ATP</name>
        <dbReference type="ChEBI" id="CHEBI:30616"/>
    </ligand>
</feature>
<keyword evidence="13" id="KW-0594">Phospholipid biosynthesis</keyword>
<dbReference type="InterPro" id="IPR036945">
    <property type="entry name" value="DAGK_sf"/>
</dbReference>